<sequence>MNLQNYESLFDGGLGDDRNKAENGCDERSRSLWGCYYQPRYSILIGEDGLEKEENNDNG</sequence>
<feature type="region of interest" description="Disordered" evidence="1">
    <location>
        <begin position="1"/>
        <end position="23"/>
    </location>
</feature>
<evidence type="ECO:0000313" key="3">
    <source>
        <dbReference type="WBParaSite" id="Hba_16513"/>
    </source>
</evidence>
<keyword evidence="2" id="KW-1185">Reference proteome</keyword>
<dbReference type="WBParaSite" id="Hba_16513">
    <property type="protein sequence ID" value="Hba_16513"/>
    <property type="gene ID" value="Hba_16513"/>
</dbReference>
<protein>
    <submittedName>
        <fullName evidence="3">Uncharacterized protein</fullName>
    </submittedName>
</protein>
<accession>A0A1I7XGR5</accession>
<organism evidence="2 3">
    <name type="scientific">Heterorhabditis bacteriophora</name>
    <name type="common">Entomopathogenic nematode worm</name>
    <dbReference type="NCBI Taxonomy" id="37862"/>
    <lineage>
        <taxon>Eukaryota</taxon>
        <taxon>Metazoa</taxon>
        <taxon>Ecdysozoa</taxon>
        <taxon>Nematoda</taxon>
        <taxon>Chromadorea</taxon>
        <taxon>Rhabditida</taxon>
        <taxon>Rhabditina</taxon>
        <taxon>Rhabditomorpha</taxon>
        <taxon>Strongyloidea</taxon>
        <taxon>Heterorhabditidae</taxon>
        <taxon>Heterorhabditis</taxon>
    </lineage>
</organism>
<reference evidence="3" key="1">
    <citation type="submission" date="2016-11" db="UniProtKB">
        <authorList>
            <consortium name="WormBaseParasite"/>
        </authorList>
    </citation>
    <scope>IDENTIFICATION</scope>
</reference>
<evidence type="ECO:0000313" key="2">
    <source>
        <dbReference type="Proteomes" id="UP000095283"/>
    </source>
</evidence>
<evidence type="ECO:0000256" key="1">
    <source>
        <dbReference type="SAM" id="MobiDB-lite"/>
    </source>
</evidence>
<dbReference type="AlphaFoldDB" id="A0A1I7XGR5"/>
<proteinExistence type="predicted"/>
<name>A0A1I7XGR5_HETBA</name>
<dbReference type="Proteomes" id="UP000095283">
    <property type="component" value="Unplaced"/>
</dbReference>